<protein>
    <submittedName>
        <fullName evidence="1">Uncharacterized protein</fullName>
    </submittedName>
</protein>
<evidence type="ECO:0000313" key="2">
    <source>
        <dbReference type="Proteomes" id="UP000554482"/>
    </source>
</evidence>
<dbReference type="Proteomes" id="UP000554482">
    <property type="component" value="Unassembled WGS sequence"/>
</dbReference>
<dbReference type="AlphaFoldDB" id="A0A7J6VGZ4"/>
<sequence>MVQVEAARMEVLLMGGAKEPYRVKNVWLCAKIVLLSRRKWRTSPSLGVGGREGNNCAYKELATRSLEQQYLDQEALSSIEPLRKEREPGWSDLC</sequence>
<reference evidence="1 2" key="1">
    <citation type="submission" date="2020-06" db="EMBL/GenBank/DDBJ databases">
        <title>Transcriptomic and genomic resources for Thalictrum thalictroides and T. hernandezii: Facilitating candidate gene discovery in an emerging model plant lineage.</title>
        <authorList>
            <person name="Arias T."/>
            <person name="Riano-Pachon D.M."/>
            <person name="Di Stilio V.S."/>
        </authorList>
    </citation>
    <scope>NUCLEOTIDE SEQUENCE [LARGE SCALE GENOMIC DNA]</scope>
    <source>
        <strain evidence="2">cv. WT478/WT964</strain>
        <tissue evidence="1">Leaves</tissue>
    </source>
</reference>
<name>A0A7J6VGZ4_THATH</name>
<evidence type="ECO:0000313" key="1">
    <source>
        <dbReference type="EMBL" id="KAF5184173.1"/>
    </source>
</evidence>
<gene>
    <name evidence="1" type="ORF">FRX31_026239</name>
</gene>
<accession>A0A7J6VGZ4</accession>
<organism evidence="1 2">
    <name type="scientific">Thalictrum thalictroides</name>
    <name type="common">Rue-anemone</name>
    <name type="synonym">Anemone thalictroides</name>
    <dbReference type="NCBI Taxonomy" id="46969"/>
    <lineage>
        <taxon>Eukaryota</taxon>
        <taxon>Viridiplantae</taxon>
        <taxon>Streptophyta</taxon>
        <taxon>Embryophyta</taxon>
        <taxon>Tracheophyta</taxon>
        <taxon>Spermatophyta</taxon>
        <taxon>Magnoliopsida</taxon>
        <taxon>Ranunculales</taxon>
        <taxon>Ranunculaceae</taxon>
        <taxon>Thalictroideae</taxon>
        <taxon>Thalictrum</taxon>
    </lineage>
</organism>
<comment type="caution">
    <text evidence="1">The sequence shown here is derived from an EMBL/GenBank/DDBJ whole genome shotgun (WGS) entry which is preliminary data.</text>
</comment>
<dbReference type="EMBL" id="JABWDY010032458">
    <property type="protein sequence ID" value="KAF5184173.1"/>
    <property type="molecule type" value="Genomic_DNA"/>
</dbReference>
<proteinExistence type="predicted"/>
<keyword evidence="2" id="KW-1185">Reference proteome</keyword>